<name>J9EXQ0_WUCBA</name>
<dbReference type="Proteomes" id="UP000004810">
    <property type="component" value="Unassembled WGS sequence"/>
</dbReference>
<proteinExistence type="predicted"/>
<sequence>RLPTHNSCGASACHLQSLTQVGTKRKIDRTATPTNKGTSLQDSRNETTSCASTSCHQPLNLSCDLHTGSIHFCFRLTSLVINAIVLSGSTHQQNDATTAANSRAVSNLSAAPSAPLPLGNMNQNNVHFIDDLLESSVEGASLEIENGYPLVADLQQLSLLNHIRMSVDDMKQQETVDDIVDEHLLHGSNTSGAKFFKRAVDNVATGAEEVIGPLLDVTSIVHNASSVRASVTRRMVDVQDG</sequence>
<organism evidence="2 3">
    <name type="scientific">Wuchereria bancrofti</name>
    <dbReference type="NCBI Taxonomy" id="6293"/>
    <lineage>
        <taxon>Eukaryota</taxon>
        <taxon>Metazoa</taxon>
        <taxon>Ecdysozoa</taxon>
        <taxon>Nematoda</taxon>
        <taxon>Chromadorea</taxon>
        <taxon>Rhabditida</taxon>
        <taxon>Spirurina</taxon>
        <taxon>Spiruromorpha</taxon>
        <taxon>Filarioidea</taxon>
        <taxon>Onchocercidae</taxon>
        <taxon>Wuchereria</taxon>
    </lineage>
</organism>
<feature type="compositionally biased region" description="Polar residues" evidence="1">
    <location>
        <begin position="31"/>
        <end position="46"/>
    </location>
</feature>
<feature type="region of interest" description="Disordered" evidence="1">
    <location>
        <begin position="24"/>
        <end position="46"/>
    </location>
</feature>
<reference evidence="3" key="1">
    <citation type="submission" date="2012-08" db="EMBL/GenBank/DDBJ databases">
        <title>The Genome Sequence of Wuchereria bancrofti.</title>
        <authorList>
            <person name="Nutman T.B."/>
            <person name="Fink D.L."/>
            <person name="Russ C."/>
            <person name="Young S."/>
            <person name="Zeng Q."/>
            <person name="Koehrsen M."/>
            <person name="Alvarado L."/>
            <person name="Berlin A."/>
            <person name="Chapman S.B."/>
            <person name="Chen Z."/>
            <person name="Freedman E."/>
            <person name="Gellesch M."/>
            <person name="Goldberg J."/>
            <person name="Griggs A."/>
            <person name="Gujja S."/>
            <person name="Heilman E.R."/>
            <person name="Heiman D."/>
            <person name="Hepburn T."/>
            <person name="Howarth C."/>
            <person name="Jen D."/>
            <person name="Larson L."/>
            <person name="Lewis B."/>
            <person name="Mehta T."/>
            <person name="Park D."/>
            <person name="Pearson M."/>
            <person name="Roberts A."/>
            <person name="Saif S."/>
            <person name="Shea T."/>
            <person name="Shenoy N."/>
            <person name="Sisk P."/>
            <person name="Stolte C."/>
            <person name="Sykes S."/>
            <person name="Walk T."/>
            <person name="White J."/>
            <person name="Yandava C."/>
            <person name="Haas B."/>
            <person name="Henn M.R."/>
            <person name="Nusbaum C."/>
            <person name="Birren B."/>
        </authorList>
    </citation>
    <scope>NUCLEOTIDE SEQUENCE [LARGE SCALE GENOMIC DNA]</scope>
    <source>
        <strain evidence="3">NA</strain>
    </source>
</reference>
<feature type="non-terminal residue" evidence="2">
    <location>
        <position position="1"/>
    </location>
</feature>
<dbReference type="AlphaFoldDB" id="J9EXQ0"/>
<accession>J9EXQ0</accession>
<gene>
    <name evidence="2" type="ORF">WUBG_09142</name>
</gene>
<evidence type="ECO:0000313" key="2">
    <source>
        <dbReference type="EMBL" id="EJW79949.1"/>
    </source>
</evidence>
<evidence type="ECO:0000256" key="1">
    <source>
        <dbReference type="SAM" id="MobiDB-lite"/>
    </source>
</evidence>
<dbReference type="EMBL" id="ADBV01004962">
    <property type="protein sequence ID" value="EJW79949.1"/>
    <property type="molecule type" value="Genomic_DNA"/>
</dbReference>
<comment type="caution">
    <text evidence="2">The sequence shown here is derived from an EMBL/GenBank/DDBJ whole genome shotgun (WGS) entry which is preliminary data.</text>
</comment>
<protein>
    <submittedName>
        <fullName evidence="2">Uncharacterized protein</fullName>
    </submittedName>
</protein>
<evidence type="ECO:0000313" key="3">
    <source>
        <dbReference type="Proteomes" id="UP000004810"/>
    </source>
</evidence>